<dbReference type="GO" id="GO:0005789">
    <property type="term" value="C:endoplasmic reticulum membrane"/>
    <property type="evidence" value="ECO:0007669"/>
    <property type="project" value="UniProtKB-SubCell"/>
</dbReference>
<dbReference type="GO" id="GO:0006506">
    <property type="term" value="P:GPI anchor biosynthetic process"/>
    <property type="evidence" value="ECO:0007669"/>
    <property type="project" value="UniProtKB-KW"/>
</dbReference>
<evidence type="ECO:0000256" key="10">
    <source>
        <dbReference type="ARBA" id="ARBA00023136"/>
    </source>
</evidence>
<feature type="transmembrane region" description="Helical" evidence="11">
    <location>
        <begin position="226"/>
        <end position="245"/>
    </location>
</feature>
<comment type="function">
    <text evidence="11">Mannosyltransferase involved in glycosylphosphatidylinositol-anchor biosynthesis.</text>
</comment>
<proteinExistence type="inferred from homology"/>
<dbReference type="GO" id="GO:0000009">
    <property type="term" value="F:alpha-1,6-mannosyltransferase activity"/>
    <property type="evidence" value="ECO:0007669"/>
    <property type="project" value="InterPro"/>
</dbReference>
<evidence type="ECO:0000256" key="5">
    <source>
        <dbReference type="ARBA" id="ARBA00022676"/>
    </source>
</evidence>
<evidence type="ECO:0000256" key="6">
    <source>
        <dbReference type="ARBA" id="ARBA00022679"/>
    </source>
</evidence>
<dbReference type="PANTHER" id="PTHR12468">
    <property type="entry name" value="GPI MANNOSYLTRANSFERASE 2"/>
    <property type="match status" value="1"/>
</dbReference>
<dbReference type="EC" id="2.4.1.-" evidence="11"/>
<keyword evidence="7 11" id="KW-0812">Transmembrane</keyword>
<dbReference type="PANTHER" id="PTHR12468:SF2">
    <property type="entry name" value="GPI MANNOSYLTRANSFERASE 2"/>
    <property type="match status" value="1"/>
</dbReference>
<feature type="transmembrane region" description="Helical" evidence="11">
    <location>
        <begin position="107"/>
        <end position="133"/>
    </location>
</feature>
<keyword evidence="13" id="KW-1185">Reference proteome</keyword>
<comment type="caution">
    <text evidence="12">The sequence shown here is derived from an EMBL/GenBank/DDBJ whole genome shotgun (WGS) entry which is preliminary data.</text>
</comment>
<keyword evidence="5 11" id="KW-0328">Glycosyltransferase</keyword>
<comment type="subcellular location">
    <subcellularLocation>
        <location evidence="1 11">Endoplasmic reticulum membrane</location>
        <topology evidence="1 11">Multi-pass membrane protein</topology>
    </subcellularLocation>
</comment>
<dbReference type="AlphaFoldDB" id="A0A9D4VC75"/>
<feature type="transmembrane region" description="Helical" evidence="11">
    <location>
        <begin position="154"/>
        <end position="175"/>
    </location>
</feature>
<dbReference type="OrthoDB" id="10252502at2759"/>
<evidence type="ECO:0000256" key="8">
    <source>
        <dbReference type="ARBA" id="ARBA00022824"/>
    </source>
</evidence>
<evidence type="ECO:0000256" key="4">
    <source>
        <dbReference type="ARBA" id="ARBA00022502"/>
    </source>
</evidence>
<evidence type="ECO:0000256" key="11">
    <source>
        <dbReference type="RuleBase" id="RU363112"/>
    </source>
</evidence>
<evidence type="ECO:0000256" key="3">
    <source>
        <dbReference type="ARBA" id="ARBA00008698"/>
    </source>
</evidence>
<comment type="similarity">
    <text evidence="3 11">Belongs to the PIGV family.</text>
</comment>
<feature type="transmembrane region" description="Helical" evidence="11">
    <location>
        <begin position="65"/>
        <end position="87"/>
    </location>
</feature>
<dbReference type="GO" id="GO:0004376">
    <property type="term" value="F:GPI mannosyltransferase activity"/>
    <property type="evidence" value="ECO:0007669"/>
    <property type="project" value="InterPro"/>
</dbReference>
<evidence type="ECO:0000256" key="1">
    <source>
        <dbReference type="ARBA" id="ARBA00004477"/>
    </source>
</evidence>
<organism evidence="12 13">
    <name type="scientific">Adiantum capillus-veneris</name>
    <name type="common">Maidenhair fern</name>
    <dbReference type="NCBI Taxonomy" id="13818"/>
    <lineage>
        <taxon>Eukaryota</taxon>
        <taxon>Viridiplantae</taxon>
        <taxon>Streptophyta</taxon>
        <taxon>Embryophyta</taxon>
        <taxon>Tracheophyta</taxon>
        <taxon>Polypodiopsida</taxon>
        <taxon>Polypodiidae</taxon>
        <taxon>Polypodiales</taxon>
        <taxon>Pteridineae</taxon>
        <taxon>Pteridaceae</taxon>
        <taxon>Vittarioideae</taxon>
        <taxon>Adiantum</taxon>
    </lineage>
</organism>
<feature type="transmembrane region" description="Helical" evidence="11">
    <location>
        <begin position="332"/>
        <end position="352"/>
    </location>
</feature>
<evidence type="ECO:0000256" key="7">
    <source>
        <dbReference type="ARBA" id="ARBA00022692"/>
    </source>
</evidence>
<sequence>MAPMKEVAESSHDVDDTVALSGLIPFVGYRATLFVSAFLLNISVFVLSALFLYKVSFIVLKDERMAYQSTALFCLNPASIFYASIYSESLFSILTFAGLLELQCGSQWRSACLFAISGGVRSNGVVHGGFFLFHAIQESFKAFCQRRLKMAVRIICSAVLQSAIVLGPFIAFQAFGFSRLCWKGTEGTYGRPWCTRKLPYLYGFVQSNYWDVGFLRYFQLKQLPNFLLASPMLSLAVGSIVCYVWHRPKLFFTLGLCLDSAAPANIVDKRKQMKSKSMGLVPVIHKDSNLKWRGQNNSLMNAEDDSAKMGGLSESNDNIHGGAFFSPKNIPFLIELGFMALVACFVMHVQVATRFLSASPPIYWILIVCELLPIYMREIPRDTCG</sequence>
<dbReference type="Pfam" id="PF04188">
    <property type="entry name" value="Mannosyl_trans2"/>
    <property type="match status" value="1"/>
</dbReference>
<keyword evidence="9 11" id="KW-1133">Transmembrane helix</keyword>
<comment type="pathway">
    <text evidence="2 11">Glycolipid biosynthesis; glycosylphosphatidylinositol-anchor biosynthesis.</text>
</comment>
<dbReference type="GO" id="GO:0031501">
    <property type="term" value="C:mannosyltransferase complex"/>
    <property type="evidence" value="ECO:0007669"/>
    <property type="project" value="TreeGrafter"/>
</dbReference>
<keyword evidence="4 11" id="KW-0337">GPI-anchor biosynthesis</keyword>
<evidence type="ECO:0000313" key="13">
    <source>
        <dbReference type="Proteomes" id="UP000886520"/>
    </source>
</evidence>
<keyword evidence="6 11" id="KW-0808">Transferase</keyword>
<protein>
    <recommendedName>
        <fullName evidence="11">GPI mannosyltransferase 2</fullName>
        <ecNumber evidence="11">2.4.1.-</ecNumber>
    </recommendedName>
</protein>
<dbReference type="Proteomes" id="UP000886520">
    <property type="component" value="Chromosome 3"/>
</dbReference>
<gene>
    <name evidence="12" type="ORF">GOP47_0002759</name>
</gene>
<feature type="transmembrane region" description="Helical" evidence="11">
    <location>
        <begin position="358"/>
        <end position="376"/>
    </location>
</feature>
<keyword evidence="10 11" id="KW-0472">Membrane</keyword>
<dbReference type="InterPro" id="IPR007315">
    <property type="entry name" value="PIG-V/Gpi18"/>
</dbReference>
<keyword evidence="8 11" id="KW-0256">Endoplasmic reticulum</keyword>
<name>A0A9D4VC75_ADICA</name>
<evidence type="ECO:0000256" key="9">
    <source>
        <dbReference type="ARBA" id="ARBA00022989"/>
    </source>
</evidence>
<accession>A0A9D4VC75</accession>
<feature type="transmembrane region" description="Helical" evidence="11">
    <location>
        <begin position="31"/>
        <end position="53"/>
    </location>
</feature>
<dbReference type="EMBL" id="JABFUD020000002">
    <property type="protein sequence ID" value="KAI5083016.1"/>
    <property type="molecule type" value="Genomic_DNA"/>
</dbReference>
<comment type="caution">
    <text evidence="11">Lacks conserved residue(s) required for the propagation of feature annotation.</text>
</comment>
<evidence type="ECO:0000313" key="12">
    <source>
        <dbReference type="EMBL" id="KAI5083016.1"/>
    </source>
</evidence>
<evidence type="ECO:0000256" key="2">
    <source>
        <dbReference type="ARBA" id="ARBA00004687"/>
    </source>
</evidence>
<reference evidence="12" key="1">
    <citation type="submission" date="2021-01" db="EMBL/GenBank/DDBJ databases">
        <title>Adiantum capillus-veneris genome.</title>
        <authorList>
            <person name="Fang Y."/>
            <person name="Liao Q."/>
        </authorList>
    </citation>
    <scope>NUCLEOTIDE SEQUENCE</scope>
    <source>
        <strain evidence="12">H3</strain>
        <tissue evidence="12">Leaf</tissue>
    </source>
</reference>